<proteinExistence type="predicted"/>
<protein>
    <submittedName>
        <fullName evidence="2">Uncharacterized protein</fullName>
    </submittedName>
</protein>
<gene>
    <name evidence="2" type="ORF">BLNAU_12162</name>
</gene>
<dbReference type="EMBL" id="JARBJD010000098">
    <property type="protein sequence ID" value="KAK2952841.1"/>
    <property type="molecule type" value="Genomic_DNA"/>
</dbReference>
<feature type="transmembrane region" description="Helical" evidence="1">
    <location>
        <begin position="1367"/>
        <end position="1389"/>
    </location>
</feature>
<evidence type="ECO:0000313" key="2">
    <source>
        <dbReference type="EMBL" id="KAK2952841.1"/>
    </source>
</evidence>
<evidence type="ECO:0000256" key="1">
    <source>
        <dbReference type="SAM" id="Phobius"/>
    </source>
</evidence>
<evidence type="ECO:0000313" key="3">
    <source>
        <dbReference type="Proteomes" id="UP001281761"/>
    </source>
</evidence>
<keyword evidence="3" id="KW-1185">Reference proteome</keyword>
<dbReference type="Proteomes" id="UP001281761">
    <property type="component" value="Unassembled WGS sequence"/>
</dbReference>
<keyword evidence="1" id="KW-0812">Transmembrane</keyword>
<comment type="caution">
    <text evidence="2">The sequence shown here is derived from an EMBL/GenBank/DDBJ whole genome shotgun (WGS) entry which is preliminary data.</text>
</comment>
<keyword evidence="1" id="KW-0472">Membrane</keyword>
<reference evidence="2 3" key="1">
    <citation type="journal article" date="2022" name="bioRxiv">
        <title>Genomics of Preaxostyla Flagellates Illuminates Evolutionary Transitions and the Path Towards Mitochondrial Loss.</title>
        <authorList>
            <person name="Novak L.V.F."/>
            <person name="Treitli S.C."/>
            <person name="Pyrih J."/>
            <person name="Halakuc P."/>
            <person name="Pipaliya S.V."/>
            <person name="Vacek V."/>
            <person name="Brzon O."/>
            <person name="Soukal P."/>
            <person name="Eme L."/>
            <person name="Dacks J.B."/>
            <person name="Karnkowska A."/>
            <person name="Elias M."/>
            <person name="Hampl V."/>
        </authorList>
    </citation>
    <scope>NUCLEOTIDE SEQUENCE [LARGE SCALE GENOMIC DNA]</scope>
    <source>
        <strain evidence="2">NAU3</strain>
        <tissue evidence="2">Gut</tissue>
    </source>
</reference>
<organism evidence="2 3">
    <name type="scientific">Blattamonas nauphoetae</name>
    <dbReference type="NCBI Taxonomy" id="2049346"/>
    <lineage>
        <taxon>Eukaryota</taxon>
        <taxon>Metamonada</taxon>
        <taxon>Preaxostyla</taxon>
        <taxon>Oxymonadida</taxon>
        <taxon>Blattamonas</taxon>
    </lineage>
</organism>
<name>A0ABQ9XR61_9EUKA</name>
<keyword evidence="1" id="KW-1133">Transmembrane helix</keyword>
<accession>A0ABQ9XR61</accession>
<sequence>MPVDKARANTPSSSFSITCDDGSGAILDILSLSPIQGMSLLKCGWGNGAELSIYDVLFENITQVSSPLISATTNADVVLSSSFFRNIETTHCLVEVTDGGRCSVGRSLFRSISRSAGEGAAAIDVAGCRSCELDKVTFSHCVSKEGKAGAVMVIVSDPNSLSFRVSFLNNRGRDENCAHDMFLTGFDPALLRTSFYSGVTSFSDFPQVIDGSPSPPTIDVYQYPSFFDNDVPYGFASSTYPILFLLDFPFIDIHQVVSRIDWLDISIRSKLDIPVTIPPLSFEKCDLSISGYSKTVIQPFECPPHTTGPLFAVSGKARLSLQSLFHQLKSSITEPLITITSEGVVEISLCVFTSDGGLHSTPLVRSSSSSLTVYDTSVSNMAFADHSCFEFDGGSVKLLPDRDFNSVVIANITTTGDGAVLNCRNAFVELTKAHIFDCHARNGGVAFFEECHTINVNRMLATHCSAESRGGAFCIHSFDRNSDINLQPTLIECSAELGGGMFLDVSRFSSLTLTHPGYVDLLSINVPATMFSNCVAVKGAGVFFDGDWLHVGSVQFESLPMSNGGPFICGQDLFFTKSVAESFTHFGELMENLTERSWSMSTRSSDDGSPFKQIEVEGHPEWSRNLDLPKIVLIASDSPTYQSVFEKESKSSSINDYLPLLHLKDENFEYLQIPIFLQHKVFFDQTGVVREQSILLTPETSTDPVPPSTFSFGSNGRKNDRFFLRLAKEGHVEISNVAFVWEADLGLCEVVDGSGTAKMSSCNVTLNVALSRPLLSCSAGTLVISQCTFTATDQSQLTVPLICSSPLSSSTSNSATDQMRIEMEEVEFSNLNVDGSVDGVVQIEGADSLRLKNVDFSNVKNGTSDAVRIFVMGAGLDQAIEQVRDSGFPARQSELAGLYKSLDISEPLTSNYRSPTLLLYLNAFDGETVVVSGTEKDGMWCGEADFPCRSVNEADKHLKHALPSTIEVQTSAVLHSELDLTHDITKIASGSGEKGRVDVSKEGCLINQADTHTHSLTLDSLVFSLTSDRTKTLLVSRSGSLIVTGCSFTSSSSALTSKLVEVSGGSVELTKVDLSSISFSSTLLSFSSFVSVGLQNVTHKSCSPHTLMSFDGKDTSSSIVEMRNCDFKGISSSESNTESLCEWDTGLVALNNCSFVGFSSSFSHISQGALLVVDSVVTLKQNHFEVNGPRHSSFPSLNWNVGCFGKSEIELASSSSTELTSISNWISTSDECVVKRGDSSIVAHPFFVPTLSIENCSSQLDKKTKNFGVTISGSTLIPCGLVFVVEEMTNKAEGKNVTIPVSSSFTTLHNETCISLTLPESSFSKLDARVAWNAFIAFENDGRTDSFIFKRTAKENRAEAFGKTLPWLIPLIVSICVLILIAVVVICLCRRRRPTDEATKMSEMKEEDAVQIDEKADDEQGTQLGVHVNEVVDPLSKHSIVNTLPVNPQSSAVPSSVGLMEALRCGSKLEMTVVREQDSLYNILHVRKEKQTTIVKRVIERQLALGLEALATGSLNASILTALTSHWVMFDSNGNVQAFEWWDQNR</sequence>